<feature type="transmembrane region" description="Helical" evidence="2">
    <location>
        <begin position="330"/>
        <end position="347"/>
    </location>
</feature>
<keyword evidence="2" id="KW-0812">Transmembrane</keyword>
<feature type="transmembrane region" description="Helical" evidence="2">
    <location>
        <begin position="574"/>
        <end position="596"/>
    </location>
</feature>
<feature type="transmembrane region" description="Helical" evidence="2">
    <location>
        <begin position="234"/>
        <end position="255"/>
    </location>
</feature>
<evidence type="ECO:0000313" key="4">
    <source>
        <dbReference type="EMBL" id="KAA1122003.1"/>
    </source>
</evidence>
<dbReference type="EMBL" id="VDEP01000236">
    <property type="protein sequence ID" value="KAA1122003.1"/>
    <property type="molecule type" value="Genomic_DNA"/>
</dbReference>
<feature type="transmembrane region" description="Helical" evidence="2">
    <location>
        <begin position="480"/>
        <end position="498"/>
    </location>
</feature>
<feature type="transmembrane region" description="Helical" evidence="2">
    <location>
        <begin position="440"/>
        <end position="459"/>
    </location>
</feature>
<dbReference type="Pfam" id="PF10355">
    <property type="entry name" value="Ytp1"/>
    <property type="match status" value="1"/>
</dbReference>
<dbReference type="PANTHER" id="PTHR31685">
    <property type="entry name" value="INTEGRAL MEMBRANE PROTEIN (AFU_ORTHOLOGUE AFUA_6G12730)-RELATED"/>
    <property type="match status" value="1"/>
</dbReference>
<dbReference type="Proteomes" id="UP000325313">
    <property type="component" value="Unassembled WGS sequence"/>
</dbReference>
<name>A0A5B0RA69_PUCGR</name>
<feature type="transmembrane region" description="Helical" evidence="2">
    <location>
        <begin position="141"/>
        <end position="167"/>
    </location>
</feature>
<feature type="region of interest" description="Disordered" evidence="1">
    <location>
        <begin position="53"/>
        <end position="86"/>
    </location>
</feature>
<feature type="compositionally biased region" description="Polar residues" evidence="1">
    <location>
        <begin position="61"/>
        <end position="71"/>
    </location>
</feature>
<comment type="caution">
    <text evidence="4">The sequence shown here is derived from an EMBL/GenBank/DDBJ whole genome shotgun (WGS) entry which is preliminary data.</text>
</comment>
<protein>
    <recommendedName>
        <fullName evidence="3">Protein YTP1-like C-terminal domain-containing protein</fullName>
    </recommendedName>
</protein>
<evidence type="ECO:0000313" key="5">
    <source>
        <dbReference type="Proteomes" id="UP000325313"/>
    </source>
</evidence>
<reference evidence="4 5" key="1">
    <citation type="submission" date="2019-05" db="EMBL/GenBank/DDBJ databases">
        <title>Emergence of the Ug99 lineage of the wheat stem rust pathogen through somatic hybridization.</title>
        <authorList>
            <person name="Li F."/>
            <person name="Upadhyaya N.M."/>
            <person name="Sperschneider J."/>
            <person name="Matny O."/>
            <person name="Nguyen-Phuc H."/>
            <person name="Mago R."/>
            <person name="Raley C."/>
            <person name="Miller M.E."/>
            <person name="Silverstein K.A.T."/>
            <person name="Henningsen E."/>
            <person name="Hirsch C.D."/>
            <person name="Visser B."/>
            <person name="Pretorius Z.A."/>
            <person name="Steffenson B.J."/>
            <person name="Schwessinger B."/>
            <person name="Dodds P.N."/>
            <person name="Figueroa M."/>
        </authorList>
    </citation>
    <scope>NUCLEOTIDE SEQUENCE [LARGE SCALE GENOMIC DNA]</scope>
    <source>
        <strain evidence="4 5">Ug99</strain>
    </source>
</reference>
<feature type="domain" description="Protein YTP1-like C-terminal" evidence="3">
    <location>
        <begin position="337"/>
        <end position="597"/>
    </location>
</feature>
<accession>A0A5B0RA69</accession>
<evidence type="ECO:0000256" key="1">
    <source>
        <dbReference type="SAM" id="MobiDB-lite"/>
    </source>
</evidence>
<sequence length="602" mass="65388">MAIITLGHRGQLSGPPDQLWFSRPPPSSLSSSSTITLIFLLIISSLPLSSAHRVPGHHEGASQSANLSHPSTAIRHQHSHSSSHHAPAGSYLNETAILLSHQPTPLSYLAYDRNLIILDPATGSLAPNPEPATRNRYPSWIVGHALGMCLAWFVFLPLGMFVLTLLLDPPSSSSTHRDPSSDALVALATSQSKNPWPKTFFRTAFIILLGLSIFCGTVYRSLTPNHYDGQKHSIMGWVLVSIGCVSSIADFVPLWNKVRAGLSGLGPSDYYHSLPGADDACDDDRPEPPSLLLSPSHHQLPFSERMSAKTRPGSAPGLLSGVFKALVDRLLVVLASAAVGSGTVVYTGTCRAEYVNGCLAHFIKGGIFFWYGILNWTRYLGGYPELGWPWHDQAAQKSNKRRAPSAEMVESGVVLFYGVTNVWMERFGAAPGDPYTVKQIQHISIAAMFAFGGLVGVLLESRAVRGLLFGKPEKMKSGNPFPSLCIAITGLTMSAHHQDYPFQVAIHTLWGVLLALFGLMRWITYGLVDADRPRLPVSEALGAVFLIAGGLVFVESVEEISFAAIRHRFDDVMAFLNVTIAFVCLVMAWTTLLMAIKRKSSS</sequence>
<feature type="transmembrane region" description="Helical" evidence="2">
    <location>
        <begin position="200"/>
        <end position="222"/>
    </location>
</feature>
<keyword evidence="2" id="KW-0472">Membrane</keyword>
<feature type="transmembrane region" description="Helical" evidence="2">
    <location>
        <begin position="504"/>
        <end position="523"/>
    </location>
</feature>
<evidence type="ECO:0000259" key="3">
    <source>
        <dbReference type="Pfam" id="PF10355"/>
    </source>
</evidence>
<feature type="transmembrane region" description="Helical" evidence="2">
    <location>
        <begin position="354"/>
        <end position="373"/>
    </location>
</feature>
<proteinExistence type="predicted"/>
<evidence type="ECO:0000256" key="2">
    <source>
        <dbReference type="SAM" id="Phobius"/>
    </source>
</evidence>
<organism evidence="4 5">
    <name type="scientific">Puccinia graminis f. sp. tritici</name>
    <dbReference type="NCBI Taxonomy" id="56615"/>
    <lineage>
        <taxon>Eukaryota</taxon>
        <taxon>Fungi</taxon>
        <taxon>Dikarya</taxon>
        <taxon>Basidiomycota</taxon>
        <taxon>Pucciniomycotina</taxon>
        <taxon>Pucciniomycetes</taxon>
        <taxon>Pucciniales</taxon>
        <taxon>Pucciniaceae</taxon>
        <taxon>Puccinia</taxon>
    </lineage>
</organism>
<gene>
    <name evidence="4" type="ORF">PGTUg99_017464</name>
</gene>
<keyword evidence="2" id="KW-1133">Transmembrane helix</keyword>
<dbReference type="InterPro" id="IPR018827">
    <property type="entry name" value="YTP1_C"/>
</dbReference>
<dbReference type="PANTHER" id="PTHR31685:SF3">
    <property type="entry name" value="INTEGRAL MEMBRANE PROTEIN (AFU_ORTHOLOGUE AFUA_6G12730)"/>
    <property type="match status" value="1"/>
</dbReference>
<dbReference type="AlphaFoldDB" id="A0A5B0RA69"/>
<feature type="transmembrane region" description="Helical" evidence="2">
    <location>
        <begin position="535"/>
        <end position="554"/>
    </location>
</feature>